<proteinExistence type="predicted"/>
<evidence type="ECO:0000313" key="3">
    <source>
        <dbReference type="Proteomes" id="UP000180215"/>
    </source>
</evidence>
<evidence type="ECO:0000313" key="2">
    <source>
        <dbReference type="EMBL" id="OHV16383.1"/>
    </source>
</evidence>
<reference evidence="2 3" key="1">
    <citation type="submission" date="2016-10" db="EMBL/GenBank/DDBJ databases">
        <title>Draft genome sequence of Methylobacterium extorquens CP3, a seed endophyte of Crotalaria pumila with plant growth-promoting and metal tolerance properties.</title>
        <authorList>
            <person name="Sanchez-Lopez A.S."/>
            <person name="Van Hamme J.D."/>
            <person name="Thijs S."/>
            <person name="Mcammond B.M."/>
            <person name="Stevens V."/>
            <person name="Gonzalez-Chavez M.D.C."/>
            <person name="Vangronsveld J."/>
        </authorList>
    </citation>
    <scope>NUCLEOTIDE SEQUENCE [LARGE SCALE GENOMIC DNA]</scope>
    <source>
        <strain evidence="2 3">CP3</strain>
    </source>
</reference>
<sequence>MSSRLPSTRTLPTLSPAEVSQAEAKISALHGKLAPVDGQPTRFCVPLAMAATTAERRALSAVAERVRAELAPSPRRDHVDAMVSRVLLGFEQGRGRGAEEEEVLISEYISALKDLPLAGIHGAAERFRSGTTLLPWSRRWRPSPAEFAAEAREGLIPLRAKLVHIRQILEAEVYDPPTDEDRAKVQAAAAAWLNRGGDAEPGRSRPTPEAVAAAREDVLHEHGAKFREVAVGSLAQLAARLDAKAAAQKERAA</sequence>
<feature type="region of interest" description="Disordered" evidence="1">
    <location>
        <begin position="194"/>
        <end position="213"/>
    </location>
</feature>
<organism evidence="2 3">
    <name type="scientific">Methylorubrum extorquens</name>
    <name type="common">Methylobacterium dichloromethanicum</name>
    <name type="synonym">Methylobacterium extorquens</name>
    <dbReference type="NCBI Taxonomy" id="408"/>
    <lineage>
        <taxon>Bacteria</taxon>
        <taxon>Pseudomonadati</taxon>
        <taxon>Pseudomonadota</taxon>
        <taxon>Alphaproteobacteria</taxon>
        <taxon>Hyphomicrobiales</taxon>
        <taxon>Methylobacteriaceae</taxon>
        <taxon>Methylorubrum</taxon>
    </lineage>
</organism>
<dbReference type="AlphaFoldDB" id="A0A1S1P096"/>
<evidence type="ECO:0000256" key="1">
    <source>
        <dbReference type="SAM" id="MobiDB-lite"/>
    </source>
</evidence>
<protein>
    <submittedName>
        <fullName evidence="2">Uncharacterized protein</fullName>
    </submittedName>
</protein>
<comment type="caution">
    <text evidence="2">The sequence shown here is derived from an EMBL/GenBank/DDBJ whole genome shotgun (WGS) entry which is preliminary data.</text>
</comment>
<name>A0A1S1P096_METEX</name>
<dbReference type="EMBL" id="MNAO01000134">
    <property type="protein sequence ID" value="OHV16383.1"/>
    <property type="molecule type" value="Genomic_DNA"/>
</dbReference>
<accession>A0A1S1P096</accession>
<gene>
    <name evidence="2" type="ORF">BK022_12635</name>
</gene>
<dbReference type="Proteomes" id="UP000180215">
    <property type="component" value="Unassembled WGS sequence"/>
</dbReference>